<dbReference type="GO" id="GO:0046983">
    <property type="term" value="F:protein dimerization activity"/>
    <property type="evidence" value="ECO:0007669"/>
    <property type="project" value="InterPro"/>
</dbReference>
<evidence type="ECO:0000313" key="4">
    <source>
        <dbReference type="Proteomes" id="UP000326396"/>
    </source>
</evidence>
<feature type="domain" description="HAT C-terminal dimerisation" evidence="1">
    <location>
        <begin position="111"/>
        <end position="192"/>
    </location>
</feature>
<dbReference type="OrthoDB" id="1937594at2759"/>
<dbReference type="AlphaFoldDB" id="A0A5N6N6K8"/>
<keyword evidence="4" id="KW-1185">Reference proteome</keyword>
<dbReference type="InterPro" id="IPR008906">
    <property type="entry name" value="HATC_C_dom"/>
</dbReference>
<reference evidence="3 4" key="1">
    <citation type="submission" date="2019-05" db="EMBL/GenBank/DDBJ databases">
        <title>Mikania micrantha, genome provides insights into the molecular mechanism of rapid growth.</title>
        <authorList>
            <person name="Liu B."/>
        </authorList>
    </citation>
    <scope>NUCLEOTIDE SEQUENCE [LARGE SCALE GENOMIC DNA]</scope>
    <source>
        <strain evidence="3">NLD-2019</strain>
        <tissue evidence="3">Leaf</tissue>
    </source>
</reference>
<gene>
    <name evidence="3" type="ORF">E3N88_25906</name>
</gene>
<dbReference type="InterPro" id="IPR025525">
    <property type="entry name" value="hAT-like_transposase_RNase-H"/>
</dbReference>
<comment type="caution">
    <text evidence="3">The sequence shown here is derived from an EMBL/GenBank/DDBJ whole genome shotgun (WGS) entry which is preliminary data.</text>
</comment>
<proteinExistence type="predicted"/>
<organism evidence="3 4">
    <name type="scientific">Mikania micrantha</name>
    <name type="common">bitter vine</name>
    <dbReference type="NCBI Taxonomy" id="192012"/>
    <lineage>
        <taxon>Eukaryota</taxon>
        <taxon>Viridiplantae</taxon>
        <taxon>Streptophyta</taxon>
        <taxon>Embryophyta</taxon>
        <taxon>Tracheophyta</taxon>
        <taxon>Spermatophyta</taxon>
        <taxon>Magnoliopsida</taxon>
        <taxon>eudicotyledons</taxon>
        <taxon>Gunneridae</taxon>
        <taxon>Pentapetalae</taxon>
        <taxon>asterids</taxon>
        <taxon>campanulids</taxon>
        <taxon>Asterales</taxon>
        <taxon>Asteraceae</taxon>
        <taxon>Asteroideae</taxon>
        <taxon>Heliantheae alliance</taxon>
        <taxon>Eupatorieae</taxon>
        <taxon>Mikania</taxon>
    </lineage>
</organism>
<dbReference type="PANTHER" id="PTHR23272">
    <property type="entry name" value="BED FINGER-RELATED"/>
    <property type="match status" value="1"/>
</dbReference>
<evidence type="ECO:0000259" key="2">
    <source>
        <dbReference type="Pfam" id="PF14372"/>
    </source>
</evidence>
<dbReference type="PANTHER" id="PTHR23272:SF166">
    <property type="entry name" value="ZINC FINGER BED DOMAIN-CONTAINING PROTEIN RICESLEEPER 2-LIKE ISOFORM X1"/>
    <property type="match status" value="1"/>
</dbReference>
<dbReference type="InterPro" id="IPR012337">
    <property type="entry name" value="RNaseH-like_sf"/>
</dbReference>
<dbReference type="Pfam" id="PF14372">
    <property type="entry name" value="hAT-like_RNase-H"/>
    <property type="match status" value="1"/>
</dbReference>
<dbReference type="Proteomes" id="UP000326396">
    <property type="component" value="Linkage Group LG3"/>
</dbReference>
<name>A0A5N6N6K8_9ASTR</name>
<protein>
    <recommendedName>
        <fullName evidence="5">HAT C-terminal dimerisation domain-containing protein</fullName>
    </recommendedName>
</protein>
<dbReference type="SUPFAM" id="SSF53098">
    <property type="entry name" value="Ribonuclease H-like"/>
    <property type="match status" value="1"/>
</dbReference>
<evidence type="ECO:0008006" key="5">
    <source>
        <dbReference type="Google" id="ProtNLM"/>
    </source>
</evidence>
<dbReference type="GO" id="GO:0003677">
    <property type="term" value="F:DNA binding"/>
    <property type="evidence" value="ECO:0007669"/>
    <property type="project" value="InterPro"/>
</dbReference>
<sequence>MAKDMKTKFDKYWENYSMVLSFAIILDPWYKIKLVEYCFSKLNITKEQREAKLTSIFDGMHKLYNEYDIRTERMHRSSVVESSNVDVLDELDGFETFESQFRSVEREKSQLTMYLEEPAVNRSQELDILQYWKDNQGRYPQLALMARDILSFPITTVASESSFSIGGQVISKYRTSLISSNVEALLCTRDWLFDLEDENENEMEEGLVEDIEALIPTYDNSNF</sequence>
<dbReference type="EMBL" id="SZYD01000013">
    <property type="protein sequence ID" value="KAD4385737.1"/>
    <property type="molecule type" value="Genomic_DNA"/>
</dbReference>
<evidence type="ECO:0000259" key="1">
    <source>
        <dbReference type="Pfam" id="PF05699"/>
    </source>
</evidence>
<evidence type="ECO:0000313" key="3">
    <source>
        <dbReference type="EMBL" id="KAD4385737.1"/>
    </source>
</evidence>
<accession>A0A5N6N6K8</accession>
<feature type="domain" description="hAT-like transposase RNase-H fold" evidence="2">
    <location>
        <begin position="1"/>
        <end position="67"/>
    </location>
</feature>
<dbReference type="Pfam" id="PF05699">
    <property type="entry name" value="Dimer_Tnp_hAT"/>
    <property type="match status" value="1"/>
</dbReference>